<comment type="pathway">
    <text evidence="4">Cofactor biosynthesis; (R)-pantothenate biosynthesis; (R)-pantoate from 3-methyl-2-oxobutanoate: step 2/2.</text>
</comment>
<dbReference type="STRING" id="1555112.LIP_1485"/>
<keyword evidence="4" id="KW-0566">Pantothenate biosynthesis</keyword>
<dbReference type="InterPro" id="IPR051402">
    <property type="entry name" value="KPR-Related"/>
</dbReference>
<gene>
    <name evidence="7" type="ORF">LIP_1485</name>
</gene>
<dbReference type="PANTHER" id="PTHR21708:SF26">
    <property type="entry name" value="2-DEHYDROPANTOATE 2-REDUCTASE"/>
    <property type="match status" value="1"/>
</dbReference>
<keyword evidence="2 4" id="KW-0521">NADP</keyword>
<dbReference type="SUPFAM" id="SSF48179">
    <property type="entry name" value="6-phosphogluconate dehydrogenase C-terminal domain-like"/>
    <property type="match status" value="1"/>
</dbReference>
<evidence type="ECO:0000259" key="6">
    <source>
        <dbReference type="Pfam" id="PF08546"/>
    </source>
</evidence>
<comment type="function">
    <text evidence="4">Catalyzes the NADPH-dependent reduction of ketopantoate into pantoic acid.</text>
</comment>
<dbReference type="OrthoDB" id="9793586at2"/>
<dbReference type="Pfam" id="PF08546">
    <property type="entry name" value="ApbA_C"/>
    <property type="match status" value="1"/>
</dbReference>
<evidence type="ECO:0000256" key="4">
    <source>
        <dbReference type="RuleBase" id="RU362068"/>
    </source>
</evidence>
<dbReference type="InterPro" id="IPR013332">
    <property type="entry name" value="KPR_N"/>
</dbReference>
<dbReference type="PATRIC" id="fig|1555112.3.peg.1520"/>
<dbReference type="PANTHER" id="PTHR21708">
    <property type="entry name" value="PROBABLE 2-DEHYDROPANTOATE 2-REDUCTASE"/>
    <property type="match status" value="1"/>
</dbReference>
<proteinExistence type="inferred from homology"/>
<dbReference type="GO" id="GO:0015940">
    <property type="term" value="P:pantothenate biosynthetic process"/>
    <property type="evidence" value="ECO:0007669"/>
    <property type="project" value="UniProtKB-UniPathway"/>
</dbReference>
<keyword evidence="3 4" id="KW-0560">Oxidoreductase</keyword>
<evidence type="ECO:0000256" key="3">
    <source>
        <dbReference type="ARBA" id="ARBA00023002"/>
    </source>
</evidence>
<dbReference type="Pfam" id="PF02558">
    <property type="entry name" value="ApbA"/>
    <property type="match status" value="1"/>
</dbReference>
<dbReference type="GO" id="GO:0008677">
    <property type="term" value="F:2-dehydropantoate 2-reductase activity"/>
    <property type="evidence" value="ECO:0007669"/>
    <property type="project" value="UniProtKB-EC"/>
</dbReference>
<feature type="domain" description="Ketopantoate reductase N-terminal" evidence="5">
    <location>
        <begin position="3"/>
        <end position="155"/>
    </location>
</feature>
<dbReference type="FunFam" id="3.40.50.720:FF:000307">
    <property type="entry name" value="2-dehydropantoate 2-reductase"/>
    <property type="match status" value="1"/>
</dbReference>
<organism evidence="7 8">
    <name type="scientific">Limnochorda pilosa</name>
    <dbReference type="NCBI Taxonomy" id="1555112"/>
    <lineage>
        <taxon>Bacteria</taxon>
        <taxon>Bacillati</taxon>
        <taxon>Bacillota</taxon>
        <taxon>Limnochordia</taxon>
        <taxon>Limnochordales</taxon>
        <taxon>Limnochordaceae</taxon>
        <taxon>Limnochorda</taxon>
    </lineage>
</organism>
<evidence type="ECO:0000256" key="2">
    <source>
        <dbReference type="ARBA" id="ARBA00022857"/>
    </source>
</evidence>
<comment type="similarity">
    <text evidence="1 4">Belongs to the ketopantoate reductase family.</text>
</comment>
<dbReference type="InterPro" id="IPR003710">
    <property type="entry name" value="ApbA"/>
</dbReference>
<evidence type="ECO:0000313" key="8">
    <source>
        <dbReference type="Proteomes" id="UP000065807"/>
    </source>
</evidence>
<evidence type="ECO:0000256" key="1">
    <source>
        <dbReference type="ARBA" id="ARBA00007870"/>
    </source>
</evidence>
<dbReference type="InterPro" id="IPR013328">
    <property type="entry name" value="6PGD_dom2"/>
</dbReference>
<dbReference type="Gene3D" id="1.10.1040.10">
    <property type="entry name" value="N-(1-d-carboxylethyl)-l-norvaline Dehydrogenase, domain 2"/>
    <property type="match status" value="1"/>
</dbReference>
<dbReference type="Gene3D" id="3.40.50.720">
    <property type="entry name" value="NAD(P)-binding Rossmann-like Domain"/>
    <property type="match status" value="1"/>
</dbReference>
<dbReference type="GO" id="GO:0005737">
    <property type="term" value="C:cytoplasm"/>
    <property type="evidence" value="ECO:0007669"/>
    <property type="project" value="TreeGrafter"/>
</dbReference>
<dbReference type="InterPro" id="IPR008927">
    <property type="entry name" value="6-PGluconate_DH-like_C_sf"/>
</dbReference>
<dbReference type="NCBIfam" id="TIGR00745">
    <property type="entry name" value="apbA_panE"/>
    <property type="match status" value="1"/>
</dbReference>
<dbReference type="InterPro" id="IPR036291">
    <property type="entry name" value="NAD(P)-bd_dom_sf"/>
</dbReference>
<dbReference type="PROSITE" id="PS51257">
    <property type="entry name" value="PROKAR_LIPOPROTEIN"/>
    <property type="match status" value="1"/>
</dbReference>
<evidence type="ECO:0000259" key="5">
    <source>
        <dbReference type="Pfam" id="PF02558"/>
    </source>
</evidence>
<dbReference type="SUPFAM" id="SSF51735">
    <property type="entry name" value="NAD(P)-binding Rossmann-fold domains"/>
    <property type="match status" value="1"/>
</dbReference>
<protein>
    <recommendedName>
        <fullName evidence="4">2-dehydropantoate 2-reductase</fullName>
        <ecNumber evidence="4">1.1.1.169</ecNumber>
    </recommendedName>
    <alternativeName>
        <fullName evidence="4">Ketopantoate reductase</fullName>
    </alternativeName>
</protein>
<comment type="catalytic activity">
    <reaction evidence="4">
        <text>(R)-pantoate + NADP(+) = 2-dehydropantoate + NADPH + H(+)</text>
        <dbReference type="Rhea" id="RHEA:16233"/>
        <dbReference type="ChEBI" id="CHEBI:11561"/>
        <dbReference type="ChEBI" id="CHEBI:15378"/>
        <dbReference type="ChEBI" id="CHEBI:15980"/>
        <dbReference type="ChEBI" id="CHEBI:57783"/>
        <dbReference type="ChEBI" id="CHEBI:58349"/>
        <dbReference type="EC" id="1.1.1.169"/>
    </reaction>
</comment>
<sequence>MRIGVVGVGAVGGFFGCLLSRAAAEVTLLARGAHLEAIRRDGLRVRSPLAADDGGEWVARPAATDDPALAGPQDLILFAVKSYDTEEVARIMAPMVASETTILCLQNGVDNEAKLAALYGEDRVLPGVVYIGAERVAPGLIEHRARGEILFGEAAGGRSERVERIRQVLAAAGIQVHAVDDIRSAKWEKFLFNVGLNAFSALTGGTAARLVATPAARWVFETSLGEALAVARASGVDLGEDVIERLVRTASAMHVTSSMEQDLSHGRPLELDTFNGYVVREGRRLGLETPVNATLYGVMEVRAEVGRG</sequence>
<dbReference type="AlphaFoldDB" id="A0A0K2SKG8"/>
<dbReference type="KEGG" id="lpil:LIP_1485"/>
<feature type="domain" description="Ketopantoate reductase C-terminal" evidence="6">
    <location>
        <begin position="181"/>
        <end position="300"/>
    </location>
</feature>
<evidence type="ECO:0000313" key="7">
    <source>
        <dbReference type="EMBL" id="BAS27334.1"/>
    </source>
</evidence>
<dbReference type="NCBIfam" id="NF005091">
    <property type="entry name" value="PRK06522.2-2"/>
    <property type="match status" value="1"/>
</dbReference>
<dbReference type="InterPro" id="IPR013752">
    <property type="entry name" value="KPA_reductase"/>
</dbReference>
<name>A0A0K2SKG8_LIMPI</name>
<reference evidence="8" key="1">
    <citation type="submission" date="2015-07" db="EMBL/GenBank/DDBJ databases">
        <title>Complete genome sequence and phylogenetic analysis of Limnochorda pilosa.</title>
        <authorList>
            <person name="Watanabe M."/>
            <person name="Kojima H."/>
            <person name="Fukui M."/>
        </authorList>
    </citation>
    <scope>NUCLEOTIDE SEQUENCE [LARGE SCALE GENOMIC DNA]</scope>
    <source>
        <strain evidence="8">HC45</strain>
    </source>
</reference>
<dbReference type="EC" id="1.1.1.169" evidence="4"/>
<dbReference type="RefSeq" id="WP_068136050.1">
    <property type="nucleotide sequence ID" value="NZ_AP014924.1"/>
</dbReference>
<reference evidence="8" key="2">
    <citation type="journal article" date="2016" name="Int. J. Syst. Evol. Microbiol.">
        <title>Complete genome sequence and cell structure of Limnochorda pilosa, a Gram-negative spore-former within the phylum Firmicutes.</title>
        <authorList>
            <person name="Watanabe M."/>
            <person name="Kojima H."/>
            <person name="Fukui M."/>
        </authorList>
    </citation>
    <scope>NUCLEOTIDE SEQUENCE [LARGE SCALE GENOMIC DNA]</scope>
    <source>
        <strain evidence="8">HC45</strain>
    </source>
</reference>
<dbReference type="FunFam" id="1.10.1040.10:FF:000017">
    <property type="entry name" value="2-dehydropantoate 2-reductase"/>
    <property type="match status" value="1"/>
</dbReference>
<accession>A0A0K2SKG8</accession>
<dbReference type="EMBL" id="AP014924">
    <property type="protein sequence ID" value="BAS27334.1"/>
    <property type="molecule type" value="Genomic_DNA"/>
</dbReference>
<dbReference type="UniPathway" id="UPA00028">
    <property type="reaction ID" value="UER00004"/>
</dbReference>
<keyword evidence="8" id="KW-1185">Reference proteome</keyword>
<dbReference type="Proteomes" id="UP000065807">
    <property type="component" value="Chromosome"/>
</dbReference>